<feature type="region of interest" description="Disordered" evidence="5">
    <location>
        <begin position="563"/>
        <end position="586"/>
    </location>
</feature>
<evidence type="ECO:0000256" key="1">
    <source>
        <dbReference type="ARBA" id="ARBA00004123"/>
    </source>
</evidence>
<proteinExistence type="inferred from homology"/>
<dbReference type="InterPro" id="IPR018972">
    <property type="entry name" value="Sas10_C_dom"/>
</dbReference>
<keyword evidence="3" id="KW-0597">Phosphoprotein</keyword>
<dbReference type="STRING" id="576137.A0A1L7XK77"/>
<evidence type="ECO:0000259" key="6">
    <source>
        <dbReference type="Pfam" id="PF09368"/>
    </source>
</evidence>
<evidence type="ECO:0000256" key="4">
    <source>
        <dbReference type="ARBA" id="ARBA00023242"/>
    </source>
</evidence>
<comment type="similarity">
    <text evidence="2">Belongs to the SAS10 family.</text>
</comment>
<keyword evidence="4" id="KW-0539">Nucleus</keyword>
<name>A0A1L7XK77_9HELO</name>
<comment type="subcellular location">
    <subcellularLocation>
        <location evidence="1">Nucleus</location>
    </subcellularLocation>
</comment>
<dbReference type="Pfam" id="PF04000">
    <property type="entry name" value="Sas10_Utp3"/>
    <property type="match status" value="1"/>
</dbReference>
<feature type="compositionally biased region" description="Basic residues" evidence="5">
    <location>
        <begin position="380"/>
        <end position="389"/>
    </location>
</feature>
<sequence length="621" mass="69223">MAKKRKASARSAATEVADGFEAKGGRMGPITTFEDVADSEDEFHINRDKVMLDEGPDAKRRRKWQEEDADLEPSDEEVLAYSESEDDEVEDSSRPGQTKRGDQSDAEDVEEQDEDDEGWGTSKKDYYNNDQIETEADALEEEAEAKRLQQKKLQKMSDADFGFDESEWLDAGNEDEEADVVTEVLKDVEITPEMGPEERLRILQTRYPELEFLASEFLQLRPVLQDLQVQVESETSVASTGPTPLSVTKCRALAAYIASLTMYFAILTSPAKGGRDQGKPLDPAELRDHPVMDSLLQCRQLWAKVKSLKAPTIHNVEEEESSEEEQDRPETNGILEPVSSKKSKKEKARQVAAKKAASLRAKQIADAEEELADLSNLIPKARKSSKKSKQVIEADDESDFGEEETMDARTAAEKAQKKKSLRFYTSQIAQKANKRADAGRDAGGDNDLPHRERLRDRQARLNAEAEARGKKMDEYGRGGAALGGDSDSGEDEVAGQVREDGDEYYDMVAKTSKKKKDDKAEKMDAIKRAKAENAMVRVVEGEIDEDGKRAIGYVIEKNKGLAPKRKKDVRNPRVKKRKKFEEKKKKLASTRAVYKGGEERGGYGGEKTGIKAGLVKSIKLG</sequence>
<feature type="compositionally biased region" description="Basic and acidic residues" evidence="5">
    <location>
        <begin position="406"/>
        <end position="415"/>
    </location>
</feature>
<reference evidence="7 8" key="1">
    <citation type="submission" date="2016-03" db="EMBL/GenBank/DDBJ databases">
        <authorList>
            <person name="Ploux O."/>
        </authorList>
    </citation>
    <scope>NUCLEOTIDE SEQUENCE [LARGE SCALE GENOMIC DNA]</scope>
    <source>
        <strain evidence="7 8">UAMH 11012</strain>
    </source>
</reference>
<gene>
    <name evidence="7" type="ORF">PAC_15365</name>
</gene>
<evidence type="ECO:0000256" key="2">
    <source>
        <dbReference type="ARBA" id="ARBA00010979"/>
    </source>
</evidence>
<feature type="compositionally biased region" description="Acidic residues" evidence="5">
    <location>
        <begin position="104"/>
        <end position="118"/>
    </location>
</feature>
<feature type="compositionally biased region" description="Acidic residues" evidence="5">
    <location>
        <begin position="67"/>
        <end position="90"/>
    </location>
</feature>
<feature type="region of interest" description="Disordered" evidence="5">
    <location>
        <begin position="314"/>
        <end position="349"/>
    </location>
</feature>
<dbReference type="OrthoDB" id="1924577at2759"/>
<accession>A0A1L7XK77</accession>
<feature type="compositionally biased region" description="Basic residues" evidence="5">
    <location>
        <begin position="563"/>
        <end position="578"/>
    </location>
</feature>
<keyword evidence="8" id="KW-1185">Reference proteome</keyword>
<feature type="compositionally biased region" description="Basic and acidic residues" evidence="5">
    <location>
        <begin position="42"/>
        <end position="58"/>
    </location>
</feature>
<dbReference type="PANTHER" id="PTHR13237:SF8">
    <property type="entry name" value="SOMETHING ABOUT SILENCING PROTEIN 10"/>
    <property type="match status" value="1"/>
</dbReference>
<dbReference type="Proteomes" id="UP000184330">
    <property type="component" value="Unassembled WGS sequence"/>
</dbReference>
<dbReference type="PANTHER" id="PTHR13237">
    <property type="entry name" value="SOMETHING ABOUT SILENCING PROTEIN 10-RELATED"/>
    <property type="match status" value="1"/>
</dbReference>
<dbReference type="Pfam" id="PF09368">
    <property type="entry name" value="Sas10"/>
    <property type="match status" value="1"/>
</dbReference>
<evidence type="ECO:0000313" key="8">
    <source>
        <dbReference type="Proteomes" id="UP000184330"/>
    </source>
</evidence>
<feature type="region of interest" description="Disordered" evidence="5">
    <location>
        <begin position="372"/>
        <end position="504"/>
    </location>
</feature>
<feature type="compositionally biased region" description="Acidic residues" evidence="5">
    <location>
        <begin position="317"/>
        <end position="327"/>
    </location>
</feature>
<evidence type="ECO:0000256" key="3">
    <source>
        <dbReference type="ARBA" id="ARBA00022553"/>
    </source>
</evidence>
<dbReference type="AlphaFoldDB" id="A0A1L7XK77"/>
<organism evidence="7 8">
    <name type="scientific">Phialocephala subalpina</name>
    <dbReference type="NCBI Taxonomy" id="576137"/>
    <lineage>
        <taxon>Eukaryota</taxon>
        <taxon>Fungi</taxon>
        <taxon>Dikarya</taxon>
        <taxon>Ascomycota</taxon>
        <taxon>Pezizomycotina</taxon>
        <taxon>Leotiomycetes</taxon>
        <taxon>Helotiales</taxon>
        <taxon>Mollisiaceae</taxon>
        <taxon>Phialocephala</taxon>
        <taxon>Phialocephala fortinii species complex</taxon>
    </lineage>
</organism>
<dbReference type="GO" id="GO:0000462">
    <property type="term" value="P:maturation of SSU-rRNA from tricistronic rRNA transcript (SSU-rRNA, 5.8S rRNA, LSU-rRNA)"/>
    <property type="evidence" value="ECO:0007669"/>
    <property type="project" value="TreeGrafter"/>
</dbReference>
<evidence type="ECO:0000313" key="7">
    <source>
        <dbReference type="EMBL" id="CZR65465.1"/>
    </source>
</evidence>
<feature type="compositionally biased region" description="Acidic residues" evidence="5">
    <location>
        <begin position="393"/>
        <end position="405"/>
    </location>
</feature>
<evidence type="ECO:0000256" key="5">
    <source>
        <dbReference type="SAM" id="MobiDB-lite"/>
    </source>
</evidence>
<feature type="domain" description="Sas10 C-terminal" evidence="6">
    <location>
        <begin position="545"/>
        <end position="620"/>
    </location>
</feature>
<dbReference type="EMBL" id="FJOG01000031">
    <property type="protein sequence ID" value="CZR65465.1"/>
    <property type="molecule type" value="Genomic_DNA"/>
</dbReference>
<protein>
    <submittedName>
        <fullName evidence="7">Related to SAS10 protein, involved in silencing</fullName>
    </submittedName>
</protein>
<dbReference type="InterPro" id="IPR007146">
    <property type="entry name" value="Sas10/Utp3/C1D"/>
</dbReference>
<feature type="region of interest" description="Disordered" evidence="5">
    <location>
        <begin position="1"/>
        <end position="138"/>
    </location>
</feature>
<feature type="compositionally biased region" description="Basic and acidic residues" evidence="5">
    <location>
        <begin position="434"/>
        <end position="476"/>
    </location>
</feature>
<dbReference type="GO" id="GO:0032040">
    <property type="term" value="C:small-subunit processome"/>
    <property type="evidence" value="ECO:0007669"/>
    <property type="project" value="TreeGrafter"/>
</dbReference>